<name>A0A1I5YFK6_9BACT</name>
<dbReference type="STRING" id="1079859.SAMN04515674_11899"/>
<evidence type="ECO:0000256" key="2">
    <source>
        <dbReference type="ARBA" id="ARBA00005811"/>
    </source>
</evidence>
<dbReference type="PANTHER" id="PTHR30558">
    <property type="entry name" value="EXBD MEMBRANE COMPONENT OF PMF-DRIVEN MACROMOLECULE IMPORT SYSTEM"/>
    <property type="match status" value="1"/>
</dbReference>
<keyword evidence="7" id="KW-0653">Protein transport</keyword>
<dbReference type="RefSeq" id="WP_092019457.1">
    <property type="nucleotide sequence ID" value="NZ_FOXH01000018.1"/>
</dbReference>
<dbReference type="GO" id="GO:0015031">
    <property type="term" value="P:protein transport"/>
    <property type="evidence" value="ECO:0007669"/>
    <property type="project" value="UniProtKB-KW"/>
</dbReference>
<dbReference type="InterPro" id="IPR003400">
    <property type="entry name" value="ExbD"/>
</dbReference>
<gene>
    <name evidence="9" type="ORF">SAMN04515674_11899</name>
</gene>
<dbReference type="GO" id="GO:0022857">
    <property type="term" value="F:transmembrane transporter activity"/>
    <property type="evidence" value="ECO:0007669"/>
    <property type="project" value="InterPro"/>
</dbReference>
<dbReference type="Proteomes" id="UP000199306">
    <property type="component" value="Unassembled WGS sequence"/>
</dbReference>
<evidence type="ECO:0000256" key="4">
    <source>
        <dbReference type="ARBA" id="ARBA00022692"/>
    </source>
</evidence>
<dbReference type="PANTHER" id="PTHR30558:SF3">
    <property type="entry name" value="BIOPOLYMER TRANSPORT PROTEIN EXBD-RELATED"/>
    <property type="match status" value="1"/>
</dbReference>
<feature type="region of interest" description="Disordered" evidence="8">
    <location>
        <begin position="1"/>
        <end position="21"/>
    </location>
</feature>
<dbReference type="OrthoDB" id="952702at2"/>
<evidence type="ECO:0000256" key="3">
    <source>
        <dbReference type="ARBA" id="ARBA00022475"/>
    </source>
</evidence>
<evidence type="ECO:0000256" key="1">
    <source>
        <dbReference type="ARBA" id="ARBA00004162"/>
    </source>
</evidence>
<evidence type="ECO:0000256" key="8">
    <source>
        <dbReference type="SAM" id="MobiDB-lite"/>
    </source>
</evidence>
<comment type="similarity">
    <text evidence="2 7">Belongs to the ExbD/TolR family.</text>
</comment>
<keyword evidence="3" id="KW-1003">Cell membrane</keyword>
<keyword evidence="7" id="KW-0813">Transport</keyword>
<keyword evidence="6" id="KW-0472">Membrane</keyword>
<evidence type="ECO:0000256" key="7">
    <source>
        <dbReference type="RuleBase" id="RU003879"/>
    </source>
</evidence>
<protein>
    <submittedName>
        <fullName evidence="9">Biopolymer transport protein ExbD</fullName>
    </submittedName>
</protein>
<evidence type="ECO:0000313" key="9">
    <source>
        <dbReference type="EMBL" id="SFQ43016.1"/>
    </source>
</evidence>
<keyword evidence="4 7" id="KW-0812">Transmembrane</keyword>
<reference evidence="9 10" key="1">
    <citation type="submission" date="2016-10" db="EMBL/GenBank/DDBJ databases">
        <authorList>
            <person name="de Groot N.N."/>
        </authorList>
    </citation>
    <scope>NUCLEOTIDE SEQUENCE [LARGE SCALE GENOMIC DNA]</scope>
    <source>
        <strain evidence="10">E92,LMG 26720,CCM 7988</strain>
    </source>
</reference>
<organism evidence="9 10">
    <name type="scientific">Pseudarcicella hirudinis</name>
    <dbReference type="NCBI Taxonomy" id="1079859"/>
    <lineage>
        <taxon>Bacteria</taxon>
        <taxon>Pseudomonadati</taxon>
        <taxon>Bacteroidota</taxon>
        <taxon>Cytophagia</taxon>
        <taxon>Cytophagales</taxon>
        <taxon>Flectobacillaceae</taxon>
        <taxon>Pseudarcicella</taxon>
    </lineage>
</organism>
<dbReference type="GO" id="GO:0005886">
    <property type="term" value="C:plasma membrane"/>
    <property type="evidence" value="ECO:0007669"/>
    <property type="project" value="UniProtKB-SubCell"/>
</dbReference>
<dbReference type="Pfam" id="PF02472">
    <property type="entry name" value="ExbD"/>
    <property type="match status" value="1"/>
</dbReference>
<dbReference type="EMBL" id="FOXH01000018">
    <property type="protein sequence ID" value="SFQ43016.1"/>
    <property type="molecule type" value="Genomic_DNA"/>
</dbReference>
<evidence type="ECO:0000256" key="6">
    <source>
        <dbReference type="ARBA" id="ARBA00023136"/>
    </source>
</evidence>
<evidence type="ECO:0000256" key="5">
    <source>
        <dbReference type="ARBA" id="ARBA00022989"/>
    </source>
</evidence>
<evidence type="ECO:0000313" key="10">
    <source>
        <dbReference type="Proteomes" id="UP000199306"/>
    </source>
</evidence>
<keyword evidence="10" id="KW-1185">Reference proteome</keyword>
<keyword evidence="5" id="KW-1133">Transmembrane helix</keyword>
<comment type="subcellular location">
    <subcellularLocation>
        <location evidence="1">Cell membrane</location>
        <topology evidence="1">Single-pass membrane protein</topology>
    </subcellularLocation>
    <subcellularLocation>
        <location evidence="7">Cell membrane</location>
        <topology evidence="7">Single-pass type II membrane protein</topology>
    </subcellularLocation>
</comment>
<dbReference type="AlphaFoldDB" id="A0A1I5YFK6"/>
<proteinExistence type="inferred from homology"/>
<sequence length="171" mass="19288">MAEVTASDKSSEGKKRSKKQTTKIDMTPMVDLGFLLITFFMLTTTLSKPVIMKLNMPFDDGTTSVVPESGSLTVILGKADRIYYYQGLSDDPDTRVQTTDFSPEGIRKLLFNFKEKIGDAFTIVVKSTENAKYRNMVDLLDEFTITNNKHYGIVTITEKDKQLLSRSVTDY</sequence>
<accession>A0A1I5YFK6</accession>